<protein>
    <submittedName>
        <fullName evidence="1">Uncharacterized protein</fullName>
    </submittedName>
</protein>
<evidence type="ECO:0000313" key="2">
    <source>
        <dbReference type="Proteomes" id="UP000650467"/>
    </source>
</evidence>
<organism evidence="1 2">
    <name type="scientific">Chlamydomonas incerta</name>
    <dbReference type="NCBI Taxonomy" id="51695"/>
    <lineage>
        <taxon>Eukaryota</taxon>
        <taxon>Viridiplantae</taxon>
        <taxon>Chlorophyta</taxon>
        <taxon>core chlorophytes</taxon>
        <taxon>Chlorophyceae</taxon>
        <taxon>CS clade</taxon>
        <taxon>Chlamydomonadales</taxon>
        <taxon>Chlamydomonadaceae</taxon>
        <taxon>Chlamydomonas</taxon>
    </lineage>
</organism>
<comment type="caution">
    <text evidence="1">The sequence shown here is derived from an EMBL/GenBank/DDBJ whole genome shotgun (WGS) entry which is preliminary data.</text>
</comment>
<name>A0A835SV54_CHLIN</name>
<dbReference type="EMBL" id="JAEHOC010000022">
    <property type="protein sequence ID" value="KAG2432107.1"/>
    <property type="molecule type" value="Genomic_DNA"/>
</dbReference>
<sequence length="82" mass="8634">MGGIDPTTGKNKHVFVDALHPILPGELARLGSPGRPWPTLQADWPTLALLTGETDASDTVKAANGYGPEDTRWNKAVLSSGP</sequence>
<accession>A0A835SV54</accession>
<dbReference type="AlphaFoldDB" id="A0A835SV54"/>
<evidence type="ECO:0000313" key="1">
    <source>
        <dbReference type="EMBL" id="KAG2432107.1"/>
    </source>
</evidence>
<proteinExistence type="predicted"/>
<reference evidence="1" key="1">
    <citation type="journal article" date="2020" name="bioRxiv">
        <title>Comparative genomics of Chlamydomonas.</title>
        <authorList>
            <person name="Craig R.J."/>
            <person name="Hasan A.R."/>
            <person name="Ness R.W."/>
            <person name="Keightley P.D."/>
        </authorList>
    </citation>
    <scope>NUCLEOTIDE SEQUENCE</scope>
    <source>
        <strain evidence="1">SAG 7.73</strain>
    </source>
</reference>
<dbReference type="Proteomes" id="UP000650467">
    <property type="component" value="Unassembled WGS sequence"/>
</dbReference>
<keyword evidence="2" id="KW-1185">Reference proteome</keyword>
<gene>
    <name evidence="1" type="ORF">HXX76_009034</name>
</gene>